<name>A0A285TY10_9PROT</name>
<dbReference type="InterPro" id="IPR024177">
    <property type="entry name" value="Biotin_synthase"/>
</dbReference>
<dbReference type="GO" id="GO:0005506">
    <property type="term" value="F:iron ion binding"/>
    <property type="evidence" value="ECO:0007669"/>
    <property type="project" value="UniProtKB-UniRule"/>
</dbReference>
<evidence type="ECO:0000256" key="9">
    <source>
        <dbReference type="ARBA" id="ARBA00022756"/>
    </source>
</evidence>
<dbReference type="InterPro" id="IPR013785">
    <property type="entry name" value="Aldolase_TIM"/>
</dbReference>
<evidence type="ECO:0000256" key="12">
    <source>
        <dbReference type="ARBA" id="ARBA00051157"/>
    </source>
</evidence>
<keyword evidence="11 13" id="KW-0411">Iron-sulfur</keyword>
<dbReference type="PIRSF" id="PIRSF001619">
    <property type="entry name" value="Biotin_synth"/>
    <property type="match status" value="1"/>
</dbReference>
<sequence length="323" mass="34852">MNSLPAQNPAVDQTIRHDWTVDEIEAVYRLPLLELMGRASAVHRTHHDPNALQKASLLSIKTGGCPEDCAYCPQSAHHREVKLGKEQLMDPGMVLKMAARAKAAGADRFCMGAAWRRVRDGAAFDAVIEMVRGVRSLGMEACVTLGMLETRHAERLAGAGLTAYNHNLDTSPEYYSQIISTRTYQDRLDTLAAVRGGGIIGMGESIRDRASMLQVLACFAPHPESVPINALVPVAGTPLADRDPVDALELVRMVATARITMPKSTLRLSAGRTDLTREAQIMCLMAGANSVFYGEKLLTTSNPQEDFDTALFAALGPVPASAA</sequence>
<keyword evidence="5 13" id="KW-0808">Transferase</keyword>
<evidence type="ECO:0000256" key="11">
    <source>
        <dbReference type="ARBA" id="ARBA00023014"/>
    </source>
</evidence>
<dbReference type="SUPFAM" id="SSF102114">
    <property type="entry name" value="Radical SAM enzymes"/>
    <property type="match status" value="1"/>
</dbReference>
<evidence type="ECO:0000256" key="14">
    <source>
        <dbReference type="PIRSR" id="PIRSR001619-1"/>
    </source>
</evidence>
<comment type="catalytic activity">
    <reaction evidence="12 13">
        <text>(4R,5S)-dethiobiotin + (sulfur carrier)-SH + 2 reduced [2Fe-2S]-[ferredoxin] + 2 S-adenosyl-L-methionine = (sulfur carrier)-H + biotin + 2 5'-deoxyadenosine + 2 L-methionine + 2 oxidized [2Fe-2S]-[ferredoxin]</text>
        <dbReference type="Rhea" id="RHEA:22060"/>
        <dbReference type="Rhea" id="RHEA-COMP:10000"/>
        <dbReference type="Rhea" id="RHEA-COMP:10001"/>
        <dbReference type="Rhea" id="RHEA-COMP:14737"/>
        <dbReference type="Rhea" id="RHEA-COMP:14739"/>
        <dbReference type="ChEBI" id="CHEBI:17319"/>
        <dbReference type="ChEBI" id="CHEBI:29917"/>
        <dbReference type="ChEBI" id="CHEBI:33737"/>
        <dbReference type="ChEBI" id="CHEBI:33738"/>
        <dbReference type="ChEBI" id="CHEBI:57586"/>
        <dbReference type="ChEBI" id="CHEBI:57844"/>
        <dbReference type="ChEBI" id="CHEBI:59789"/>
        <dbReference type="ChEBI" id="CHEBI:64428"/>
        <dbReference type="ChEBI" id="CHEBI:149473"/>
        <dbReference type="EC" id="2.8.1.6"/>
    </reaction>
</comment>
<comment type="cofactor">
    <cofactor evidence="13 14">
        <name>[4Fe-4S] cluster</name>
        <dbReference type="ChEBI" id="CHEBI:49883"/>
    </cofactor>
    <text evidence="13 14">Binds 1 [4Fe-4S] cluster. The cluster is coordinated with 3 cysteines and an exchangeable S-adenosyl-L-methionine.</text>
</comment>
<keyword evidence="6 13" id="KW-0949">S-adenosyl-L-methionine</keyword>
<comment type="function">
    <text evidence="13">Catalyzes the conversion of dethiobiotin (DTB) to biotin by the insertion of a sulfur atom into dethiobiotin via a radical-based mechanism.</text>
</comment>
<dbReference type="EMBL" id="OBMM01000007">
    <property type="protein sequence ID" value="SOC29659.1"/>
    <property type="molecule type" value="Genomic_DNA"/>
</dbReference>
<feature type="binding site" evidence="13 14">
    <location>
        <position position="267"/>
    </location>
    <ligand>
        <name>[2Fe-2S] cluster</name>
        <dbReference type="ChEBI" id="CHEBI:190135"/>
    </ligand>
</feature>
<keyword evidence="10 13" id="KW-0408">Iron</keyword>
<evidence type="ECO:0000256" key="5">
    <source>
        <dbReference type="ARBA" id="ARBA00022679"/>
    </source>
</evidence>
<dbReference type="UniPathway" id="UPA00078">
    <property type="reaction ID" value="UER00162"/>
</dbReference>
<dbReference type="InterPro" id="IPR058240">
    <property type="entry name" value="rSAM_sf"/>
</dbReference>
<evidence type="ECO:0000256" key="7">
    <source>
        <dbReference type="ARBA" id="ARBA00022714"/>
    </source>
</evidence>
<feature type="binding site" evidence="13 14">
    <location>
        <position position="142"/>
    </location>
    <ligand>
        <name>[2Fe-2S] cluster</name>
        <dbReference type="ChEBI" id="CHEBI:190135"/>
    </ligand>
</feature>
<dbReference type="InterPro" id="IPR010722">
    <property type="entry name" value="BATS_dom"/>
</dbReference>
<evidence type="ECO:0000256" key="2">
    <source>
        <dbReference type="ARBA" id="ARBA00010765"/>
    </source>
</evidence>
<evidence type="ECO:0000256" key="13">
    <source>
        <dbReference type="HAMAP-Rule" id="MF_01694"/>
    </source>
</evidence>
<dbReference type="SFLD" id="SFLDG01278">
    <property type="entry name" value="biotin_synthase_like"/>
    <property type="match status" value="1"/>
</dbReference>
<accession>A0A285TY10</accession>
<dbReference type="CDD" id="cd01335">
    <property type="entry name" value="Radical_SAM"/>
    <property type="match status" value="1"/>
</dbReference>
<proteinExistence type="inferred from homology"/>
<dbReference type="Pfam" id="PF06968">
    <property type="entry name" value="BATS"/>
    <property type="match status" value="1"/>
</dbReference>
<dbReference type="InterPro" id="IPR007197">
    <property type="entry name" value="rSAM"/>
</dbReference>
<evidence type="ECO:0000256" key="10">
    <source>
        <dbReference type="ARBA" id="ARBA00023004"/>
    </source>
</evidence>
<keyword evidence="4 13" id="KW-0004">4Fe-4S</keyword>
<organism evidence="16 17">
    <name type="scientific">Thalassospira xiamenensis</name>
    <dbReference type="NCBI Taxonomy" id="220697"/>
    <lineage>
        <taxon>Bacteria</taxon>
        <taxon>Pseudomonadati</taxon>
        <taxon>Pseudomonadota</taxon>
        <taxon>Alphaproteobacteria</taxon>
        <taxon>Rhodospirillales</taxon>
        <taxon>Thalassospiraceae</taxon>
        <taxon>Thalassospira</taxon>
    </lineage>
</organism>
<dbReference type="InterPro" id="IPR002684">
    <property type="entry name" value="Biotin_synth/BioAB"/>
</dbReference>
<dbReference type="SMART" id="SM00729">
    <property type="entry name" value="Elp3"/>
    <property type="match status" value="1"/>
</dbReference>
<evidence type="ECO:0000256" key="4">
    <source>
        <dbReference type="ARBA" id="ARBA00022485"/>
    </source>
</evidence>
<reference evidence="16 17" key="1">
    <citation type="submission" date="2017-08" db="EMBL/GenBank/DDBJ databases">
        <authorList>
            <person name="de Groot N.N."/>
        </authorList>
    </citation>
    <scope>NUCLEOTIDE SEQUENCE [LARGE SCALE GENOMIC DNA]</scope>
    <source>
        <strain evidence="16 17">USBA 78</strain>
    </source>
</reference>
<evidence type="ECO:0000313" key="17">
    <source>
        <dbReference type="Proteomes" id="UP000219068"/>
    </source>
</evidence>
<dbReference type="EC" id="2.8.1.6" evidence="3 13"/>
<dbReference type="GO" id="GO:0051539">
    <property type="term" value="F:4 iron, 4 sulfur cluster binding"/>
    <property type="evidence" value="ECO:0007669"/>
    <property type="project" value="UniProtKB-KW"/>
</dbReference>
<comment type="cofactor">
    <cofactor evidence="13">
        <name>[2Fe-2S] cluster</name>
        <dbReference type="ChEBI" id="CHEBI:190135"/>
    </cofactor>
    <text evidence="13">Binds 1 [2Fe-2S] cluster. The cluster is coordinated with 3 cysteines and 1 arginine.</text>
</comment>
<dbReference type="Proteomes" id="UP000219068">
    <property type="component" value="Unassembled WGS sequence"/>
</dbReference>
<dbReference type="GO" id="GO:0009102">
    <property type="term" value="P:biotin biosynthetic process"/>
    <property type="evidence" value="ECO:0007669"/>
    <property type="project" value="UniProtKB-UniRule"/>
</dbReference>
<feature type="binding site" evidence="13 14">
    <location>
        <position position="72"/>
    </location>
    <ligand>
        <name>[4Fe-4S] cluster</name>
        <dbReference type="ChEBI" id="CHEBI:49883"/>
        <note>4Fe-4S-S-AdoMet</note>
    </ligand>
</feature>
<comment type="subunit">
    <text evidence="13">Homodimer.</text>
</comment>
<dbReference type="HAMAP" id="MF_01694">
    <property type="entry name" value="BioB"/>
    <property type="match status" value="1"/>
</dbReference>
<dbReference type="SMART" id="SM00876">
    <property type="entry name" value="BATS"/>
    <property type="match status" value="1"/>
</dbReference>
<dbReference type="GO" id="GO:0004076">
    <property type="term" value="F:biotin synthase activity"/>
    <property type="evidence" value="ECO:0007669"/>
    <property type="project" value="UniProtKB-UniRule"/>
</dbReference>
<dbReference type="PROSITE" id="PS51918">
    <property type="entry name" value="RADICAL_SAM"/>
    <property type="match status" value="1"/>
</dbReference>
<dbReference type="Pfam" id="PF04055">
    <property type="entry name" value="Radical_SAM"/>
    <property type="match status" value="1"/>
</dbReference>
<dbReference type="SFLD" id="SFLDG01060">
    <property type="entry name" value="BATS_domain_containing"/>
    <property type="match status" value="1"/>
</dbReference>
<feature type="domain" description="Radical SAM core" evidence="15">
    <location>
        <begin position="50"/>
        <end position="263"/>
    </location>
</feature>
<dbReference type="PANTHER" id="PTHR22976:SF2">
    <property type="entry name" value="BIOTIN SYNTHASE, MITOCHONDRIAL"/>
    <property type="match status" value="1"/>
</dbReference>
<feature type="binding site" evidence="13 14">
    <location>
        <position position="110"/>
    </location>
    <ligand>
        <name>[2Fe-2S] cluster</name>
        <dbReference type="ChEBI" id="CHEBI:190135"/>
    </ligand>
</feature>
<gene>
    <name evidence="13" type="primary">bioB</name>
    <name evidence="16" type="ORF">SAMN05428964_107210</name>
</gene>
<comment type="pathway">
    <text evidence="1 13">Cofactor biosynthesis; biotin biosynthesis; biotin from 7,8-diaminononanoate: step 2/2.</text>
</comment>
<dbReference type="GO" id="GO:0051537">
    <property type="term" value="F:2 iron, 2 sulfur cluster binding"/>
    <property type="evidence" value="ECO:0007669"/>
    <property type="project" value="UniProtKB-KW"/>
</dbReference>
<feature type="binding site" evidence="13 14">
    <location>
        <position position="65"/>
    </location>
    <ligand>
        <name>[4Fe-4S] cluster</name>
        <dbReference type="ChEBI" id="CHEBI:49883"/>
        <note>4Fe-4S-S-AdoMet</note>
    </ligand>
</feature>
<dbReference type="Gene3D" id="3.20.20.70">
    <property type="entry name" value="Aldolase class I"/>
    <property type="match status" value="1"/>
</dbReference>
<evidence type="ECO:0000256" key="1">
    <source>
        <dbReference type="ARBA" id="ARBA00004942"/>
    </source>
</evidence>
<dbReference type="PANTHER" id="PTHR22976">
    <property type="entry name" value="BIOTIN SYNTHASE"/>
    <property type="match status" value="1"/>
</dbReference>
<evidence type="ECO:0000259" key="15">
    <source>
        <dbReference type="PROSITE" id="PS51918"/>
    </source>
</evidence>
<dbReference type="AlphaFoldDB" id="A0A285TY10"/>
<dbReference type="InterPro" id="IPR006638">
    <property type="entry name" value="Elp3/MiaA/NifB-like_rSAM"/>
</dbReference>
<keyword evidence="8 13" id="KW-0479">Metal-binding</keyword>
<evidence type="ECO:0000256" key="8">
    <source>
        <dbReference type="ARBA" id="ARBA00022723"/>
    </source>
</evidence>
<keyword evidence="9 13" id="KW-0093">Biotin biosynthesis</keyword>
<dbReference type="NCBIfam" id="TIGR00433">
    <property type="entry name" value="bioB"/>
    <property type="match status" value="1"/>
</dbReference>
<keyword evidence="7 13" id="KW-0001">2Fe-2S</keyword>
<comment type="cofactor">
    <cofactor evidence="14">
        <name>[2Fe-2S] cluster</name>
        <dbReference type="ChEBI" id="CHEBI:190135"/>
    </cofactor>
    <text evidence="14">Binds 1 [2Fe-2S] cluster. The cluster is coordinated with 3 cysteines and 1 arginine.</text>
</comment>
<feature type="binding site" evidence="13 14">
    <location>
        <position position="69"/>
    </location>
    <ligand>
        <name>[4Fe-4S] cluster</name>
        <dbReference type="ChEBI" id="CHEBI:49883"/>
        <note>4Fe-4S-S-AdoMet</note>
    </ligand>
</feature>
<dbReference type="RefSeq" id="WP_097053348.1">
    <property type="nucleotide sequence ID" value="NZ_OBMM01000007.1"/>
</dbReference>
<evidence type="ECO:0000256" key="3">
    <source>
        <dbReference type="ARBA" id="ARBA00012236"/>
    </source>
</evidence>
<comment type="similarity">
    <text evidence="2 13">Belongs to the radical SAM superfamily. Biotin synthase family.</text>
</comment>
<comment type="caution">
    <text evidence="13">Lacks conserved residue(s) required for the propagation of feature annotation.</text>
</comment>
<dbReference type="SFLD" id="SFLDS00029">
    <property type="entry name" value="Radical_SAM"/>
    <property type="match status" value="1"/>
</dbReference>
<evidence type="ECO:0000313" key="16">
    <source>
        <dbReference type="EMBL" id="SOC29659.1"/>
    </source>
</evidence>
<protein>
    <recommendedName>
        <fullName evidence="3 13">Biotin synthase</fullName>
        <ecNumber evidence="3 13">2.8.1.6</ecNumber>
    </recommendedName>
</protein>
<evidence type="ECO:0000256" key="6">
    <source>
        <dbReference type="ARBA" id="ARBA00022691"/>
    </source>
</evidence>